<comment type="caution">
    <text evidence="2">The sequence shown here is derived from an EMBL/GenBank/DDBJ whole genome shotgun (WGS) entry which is preliminary data.</text>
</comment>
<protein>
    <submittedName>
        <fullName evidence="2">Uncharacterized protein</fullName>
    </submittedName>
</protein>
<keyword evidence="3" id="KW-1185">Reference proteome</keyword>
<feature type="region of interest" description="Disordered" evidence="1">
    <location>
        <begin position="1"/>
        <end position="22"/>
    </location>
</feature>
<feature type="compositionally biased region" description="Basic and acidic residues" evidence="1">
    <location>
        <begin position="1"/>
        <end position="14"/>
    </location>
</feature>
<dbReference type="AlphaFoldDB" id="A0A9P3G1J3"/>
<proteinExistence type="predicted"/>
<feature type="region of interest" description="Disordered" evidence="1">
    <location>
        <begin position="164"/>
        <end position="245"/>
    </location>
</feature>
<dbReference type="Proteomes" id="UP000703269">
    <property type="component" value="Unassembled WGS sequence"/>
</dbReference>
<reference evidence="2 3" key="1">
    <citation type="submission" date="2021-08" db="EMBL/GenBank/DDBJ databases">
        <title>Draft Genome Sequence of Phanerochaete sordida strain YK-624.</title>
        <authorList>
            <person name="Mori T."/>
            <person name="Dohra H."/>
            <person name="Suzuki T."/>
            <person name="Kawagishi H."/>
            <person name="Hirai H."/>
        </authorList>
    </citation>
    <scope>NUCLEOTIDE SEQUENCE [LARGE SCALE GENOMIC DNA]</scope>
    <source>
        <strain evidence="2 3">YK-624</strain>
    </source>
</reference>
<evidence type="ECO:0000256" key="1">
    <source>
        <dbReference type="SAM" id="MobiDB-lite"/>
    </source>
</evidence>
<feature type="compositionally biased region" description="Polar residues" evidence="1">
    <location>
        <begin position="75"/>
        <end position="87"/>
    </location>
</feature>
<gene>
    <name evidence="2" type="ORF">PsYK624_022540</name>
</gene>
<feature type="region of interest" description="Disordered" evidence="1">
    <location>
        <begin position="69"/>
        <end position="104"/>
    </location>
</feature>
<evidence type="ECO:0000313" key="2">
    <source>
        <dbReference type="EMBL" id="GJE86174.1"/>
    </source>
</evidence>
<dbReference type="EMBL" id="BPQB01000003">
    <property type="protein sequence ID" value="GJE86174.1"/>
    <property type="molecule type" value="Genomic_DNA"/>
</dbReference>
<accession>A0A9P3G1J3</accession>
<name>A0A9P3G1J3_9APHY</name>
<feature type="compositionally biased region" description="Low complexity" evidence="1">
    <location>
        <begin position="164"/>
        <end position="182"/>
    </location>
</feature>
<organism evidence="2 3">
    <name type="scientific">Phanerochaete sordida</name>
    <dbReference type="NCBI Taxonomy" id="48140"/>
    <lineage>
        <taxon>Eukaryota</taxon>
        <taxon>Fungi</taxon>
        <taxon>Dikarya</taxon>
        <taxon>Basidiomycota</taxon>
        <taxon>Agaricomycotina</taxon>
        <taxon>Agaricomycetes</taxon>
        <taxon>Polyporales</taxon>
        <taxon>Phanerochaetaceae</taxon>
        <taxon>Phanerochaete</taxon>
    </lineage>
</organism>
<sequence length="318" mass="33477">MAPQRDDSWRDGRAPPRRTRATTTLAAAERAYIWRMHLHTPRARRGALHAQLAVRYNCALRVVTECVAARGGGSSPESVPSQSTRGTGKSEGNGKGKSRARVPRAIAGSGVAVAEDVQGREVELAEAAATPEAGPSKPRAARRHTSAVYIEVSTVREVRAAYRASSSGAGSGPRSAGEATSSGSGGDSGGPLRRSPRTRARAGGAPASPFLQPRGAAEATTGSSHCDPFSVAPATTSSDEAGSVPAREECGGFRVFLEALGLDRTVPIFAEYGFRTAGDARLLREMTVETRKQLFEWLVGDGKVNLKELTVLHEHLIA</sequence>
<evidence type="ECO:0000313" key="3">
    <source>
        <dbReference type="Proteomes" id="UP000703269"/>
    </source>
</evidence>
<dbReference type="OrthoDB" id="10587102at2759"/>